<evidence type="ECO:0000313" key="8">
    <source>
        <dbReference type="EMBL" id="GGD08753.1"/>
    </source>
</evidence>
<feature type="transmembrane region" description="Helical" evidence="6">
    <location>
        <begin position="6"/>
        <end position="25"/>
    </location>
</feature>
<evidence type="ECO:0000256" key="5">
    <source>
        <dbReference type="ARBA" id="ARBA00023136"/>
    </source>
</evidence>
<dbReference type="EMBL" id="BMFF01000007">
    <property type="protein sequence ID" value="GGD08753.1"/>
    <property type="molecule type" value="Genomic_DNA"/>
</dbReference>
<evidence type="ECO:0000256" key="6">
    <source>
        <dbReference type="SAM" id="Phobius"/>
    </source>
</evidence>
<keyword evidence="5 6" id="KW-0472">Membrane</keyword>
<accession>A0ABQ1Q0F4</accession>
<dbReference type="RefSeq" id="WP_150278935.1">
    <property type="nucleotide sequence ID" value="NZ_BMFF01000007.1"/>
</dbReference>
<feature type="domain" description="Cardiolipin synthase N-terminal" evidence="7">
    <location>
        <begin position="16"/>
        <end position="58"/>
    </location>
</feature>
<proteinExistence type="predicted"/>
<evidence type="ECO:0000256" key="4">
    <source>
        <dbReference type="ARBA" id="ARBA00022989"/>
    </source>
</evidence>
<gene>
    <name evidence="8" type="ORF">GCM10007418_29800</name>
</gene>
<evidence type="ECO:0000256" key="1">
    <source>
        <dbReference type="ARBA" id="ARBA00004651"/>
    </source>
</evidence>
<reference evidence="9" key="1">
    <citation type="journal article" date="2019" name="Int. J. Syst. Evol. Microbiol.">
        <title>The Global Catalogue of Microorganisms (GCM) 10K type strain sequencing project: providing services to taxonomists for standard genome sequencing and annotation.</title>
        <authorList>
            <consortium name="The Broad Institute Genomics Platform"/>
            <consortium name="The Broad Institute Genome Sequencing Center for Infectious Disease"/>
            <person name="Wu L."/>
            <person name="Ma J."/>
        </authorList>
    </citation>
    <scope>NUCLEOTIDE SEQUENCE [LARGE SCALE GENOMIC DNA]</scope>
    <source>
        <strain evidence="9">CGMCC 1.12482</strain>
    </source>
</reference>
<comment type="caution">
    <text evidence="8">The sequence shown here is derived from an EMBL/GenBank/DDBJ whole genome shotgun (WGS) entry which is preliminary data.</text>
</comment>
<comment type="subcellular location">
    <subcellularLocation>
        <location evidence="1">Cell membrane</location>
        <topology evidence="1">Multi-pass membrane protein</topology>
    </subcellularLocation>
</comment>
<name>A0ABQ1Q0F4_9GAMM</name>
<keyword evidence="3 6" id="KW-0812">Transmembrane</keyword>
<dbReference type="InterPro" id="IPR027379">
    <property type="entry name" value="CLS_N"/>
</dbReference>
<keyword evidence="4 6" id="KW-1133">Transmembrane helix</keyword>
<keyword evidence="9" id="KW-1185">Reference proteome</keyword>
<dbReference type="Pfam" id="PF13396">
    <property type="entry name" value="PLDc_N"/>
    <property type="match status" value="1"/>
</dbReference>
<evidence type="ECO:0000256" key="3">
    <source>
        <dbReference type="ARBA" id="ARBA00022692"/>
    </source>
</evidence>
<protein>
    <recommendedName>
        <fullName evidence="7">Cardiolipin synthase N-terminal domain-containing protein</fullName>
    </recommendedName>
</protein>
<feature type="transmembrane region" description="Helical" evidence="6">
    <location>
        <begin position="37"/>
        <end position="56"/>
    </location>
</feature>
<evidence type="ECO:0000256" key="2">
    <source>
        <dbReference type="ARBA" id="ARBA00022475"/>
    </source>
</evidence>
<dbReference type="Proteomes" id="UP000638188">
    <property type="component" value="Unassembled WGS sequence"/>
</dbReference>
<organism evidence="8 9">
    <name type="scientific">Halopseudomonas salina</name>
    <dbReference type="NCBI Taxonomy" id="1323744"/>
    <lineage>
        <taxon>Bacteria</taxon>
        <taxon>Pseudomonadati</taxon>
        <taxon>Pseudomonadota</taxon>
        <taxon>Gammaproteobacteria</taxon>
        <taxon>Pseudomonadales</taxon>
        <taxon>Pseudomonadaceae</taxon>
        <taxon>Halopseudomonas</taxon>
    </lineage>
</organism>
<evidence type="ECO:0000259" key="7">
    <source>
        <dbReference type="Pfam" id="PF13396"/>
    </source>
</evidence>
<sequence>MDVNFGGGILGLVILILDIWAIINIVQSSSSNGAKVLWVLLVLLLPVVGLIIWFFAGPRGRAA</sequence>
<keyword evidence="2" id="KW-1003">Cell membrane</keyword>
<evidence type="ECO:0000313" key="9">
    <source>
        <dbReference type="Proteomes" id="UP000638188"/>
    </source>
</evidence>